<evidence type="ECO:0000313" key="9">
    <source>
        <dbReference type="EMBL" id="SEH85440.1"/>
    </source>
</evidence>
<dbReference type="AlphaFoldDB" id="A0A1H6LH85"/>
<accession>A0A1H6LH85</accession>
<evidence type="ECO:0000256" key="1">
    <source>
        <dbReference type="ARBA" id="ARBA00004071"/>
    </source>
</evidence>
<comment type="function">
    <text evidence="1">Alpha-L-fucosidase is responsible for hydrolyzing the alpha-1,6-linked fucose joined to the reducing-end N-acetylglucosamine of the carbohydrate moieties of glycoproteins.</text>
</comment>
<dbReference type="Pfam" id="PF01120">
    <property type="entry name" value="Alpha_L_fucos"/>
    <property type="match status" value="1"/>
</dbReference>
<keyword evidence="6" id="KW-0326">Glycosidase</keyword>
<feature type="site" description="May be important for catalysis" evidence="7">
    <location>
        <position position="280"/>
    </location>
</feature>
<evidence type="ECO:0000256" key="7">
    <source>
        <dbReference type="PIRSR" id="PIRSR001092-1"/>
    </source>
</evidence>
<proteinExistence type="inferred from homology"/>
<dbReference type="Proteomes" id="UP000176204">
    <property type="component" value="Chromosome I"/>
</dbReference>
<evidence type="ECO:0000256" key="3">
    <source>
        <dbReference type="ARBA" id="ARBA00012662"/>
    </source>
</evidence>
<dbReference type="KEGG" id="agl:PYTT_1227"/>
<organism evidence="9 10">
    <name type="scientific">Akkermansia glycaniphila</name>
    <dbReference type="NCBI Taxonomy" id="1679444"/>
    <lineage>
        <taxon>Bacteria</taxon>
        <taxon>Pseudomonadati</taxon>
        <taxon>Verrucomicrobiota</taxon>
        <taxon>Verrucomicrobiia</taxon>
        <taxon>Verrucomicrobiales</taxon>
        <taxon>Akkermansiaceae</taxon>
        <taxon>Akkermansia</taxon>
    </lineage>
</organism>
<evidence type="ECO:0000256" key="6">
    <source>
        <dbReference type="ARBA" id="ARBA00023295"/>
    </source>
</evidence>
<evidence type="ECO:0000259" key="8">
    <source>
        <dbReference type="Pfam" id="PF01120"/>
    </source>
</evidence>
<dbReference type="SMART" id="SM00812">
    <property type="entry name" value="Alpha_L_fucos"/>
    <property type="match status" value="1"/>
</dbReference>
<dbReference type="Gene3D" id="3.20.20.80">
    <property type="entry name" value="Glycosidases"/>
    <property type="match status" value="1"/>
</dbReference>
<evidence type="ECO:0000256" key="5">
    <source>
        <dbReference type="ARBA" id="ARBA00022801"/>
    </source>
</evidence>
<sequence>MLHAAPAETEQERDGRMQWWRDGKFGMFIHYGLYSGLAGEVDGRKYDGCVEWIQNMAGLDSDSYAAKALPLFKPQRGCAKAWVELARDAGCKYIVLTSKHHEGFALFDSKASEFNSVKATGADIVKEYAEACRANGIKTGYYYSLLDWHHPDYDGKLALSRGISYPSGNLKTHRFGNHDAYKAFLKRQIGELTSNYGAVDLIWWDFSSRGFQGDEAWGASDLLRMVRDKHPQVVMNNRLYDAATVKDHGPMTATAREKGDFTTPEHYIPEKGVRGDWEACMTLNGTWGYSATNNDWKTPEVLVRQLADTVSRGGNFLLNLGPKADGSIPEESVRLFQAIGAWMKINQEAIYGTTASPFAEPFPWGVVTGKGDALYLIMYEMPKDGILKLPYAMQGSPSAQALADSSSVPVRQEEGGTVLDVSKIRMMPCATVVKLAGKGEVLPMRQ</sequence>
<dbReference type="EMBL" id="LT629973">
    <property type="protein sequence ID" value="SEH85440.1"/>
    <property type="molecule type" value="Genomic_DNA"/>
</dbReference>
<feature type="domain" description="Glycoside hydrolase family 29 N-terminal" evidence="8">
    <location>
        <begin position="11"/>
        <end position="348"/>
    </location>
</feature>
<evidence type="ECO:0000313" key="10">
    <source>
        <dbReference type="Proteomes" id="UP000176204"/>
    </source>
</evidence>
<dbReference type="GO" id="GO:0005764">
    <property type="term" value="C:lysosome"/>
    <property type="evidence" value="ECO:0007669"/>
    <property type="project" value="TreeGrafter"/>
</dbReference>
<keyword evidence="5" id="KW-0378">Hydrolase</keyword>
<evidence type="ECO:0000256" key="2">
    <source>
        <dbReference type="ARBA" id="ARBA00007951"/>
    </source>
</evidence>
<name>A0A1H6LH85_9BACT</name>
<evidence type="ECO:0000256" key="4">
    <source>
        <dbReference type="ARBA" id="ARBA00022729"/>
    </source>
</evidence>
<protein>
    <recommendedName>
        <fullName evidence="3">alpha-L-fucosidase</fullName>
        <ecNumber evidence="3">3.2.1.51</ecNumber>
    </recommendedName>
</protein>
<dbReference type="SUPFAM" id="SSF51445">
    <property type="entry name" value="(Trans)glycosidases"/>
    <property type="match status" value="1"/>
</dbReference>
<dbReference type="GO" id="GO:0004560">
    <property type="term" value="F:alpha-L-fucosidase activity"/>
    <property type="evidence" value="ECO:0007669"/>
    <property type="project" value="InterPro"/>
</dbReference>
<dbReference type="STRING" id="1679444.PYTT_1227"/>
<dbReference type="PIRSF" id="PIRSF001092">
    <property type="entry name" value="Alpha-L-fucosidase"/>
    <property type="match status" value="1"/>
</dbReference>
<dbReference type="PRINTS" id="PR00741">
    <property type="entry name" value="GLHYDRLASE29"/>
</dbReference>
<dbReference type="InterPro" id="IPR016286">
    <property type="entry name" value="FUC_metazoa-typ"/>
</dbReference>
<dbReference type="EC" id="3.2.1.51" evidence="3"/>
<dbReference type="GO" id="GO:0016139">
    <property type="term" value="P:glycoside catabolic process"/>
    <property type="evidence" value="ECO:0007669"/>
    <property type="project" value="TreeGrafter"/>
</dbReference>
<dbReference type="GO" id="GO:0006004">
    <property type="term" value="P:fucose metabolic process"/>
    <property type="evidence" value="ECO:0007669"/>
    <property type="project" value="InterPro"/>
</dbReference>
<dbReference type="InterPro" id="IPR000933">
    <property type="entry name" value="Glyco_hydro_29"/>
</dbReference>
<keyword evidence="4" id="KW-0732">Signal</keyword>
<comment type="similarity">
    <text evidence="2">Belongs to the glycosyl hydrolase 29 family.</text>
</comment>
<dbReference type="InterPro" id="IPR057739">
    <property type="entry name" value="Glyco_hydro_29_N"/>
</dbReference>
<keyword evidence="10" id="KW-1185">Reference proteome</keyword>
<reference evidence="10" key="1">
    <citation type="submission" date="2016-09" db="EMBL/GenBank/DDBJ databases">
        <authorList>
            <person name="Koehorst J."/>
        </authorList>
    </citation>
    <scope>NUCLEOTIDE SEQUENCE [LARGE SCALE GENOMIC DNA]</scope>
</reference>
<gene>
    <name evidence="9" type="ORF">PYTT_1227</name>
</gene>
<dbReference type="PANTHER" id="PTHR10030:SF37">
    <property type="entry name" value="ALPHA-L-FUCOSIDASE-RELATED"/>
    <property type="match status" value="1"/>
</dbReference>
<dbReference type="InterPro" id="IPR017853">
    <property type="entry name" value="GH"/>
</dbReference>
<dbReference type="PANTHER" id="PTHR10030">
    <property type="entry name" value="ALPHA-L-FUCOSIDASE"/>
    <property type="match status" value="1"/>
</dbReference>